<dbReference type="AlphaFoldDB" id="C6HE38"/>
<feature type="region of interest" description="Disordered" evidence="1">
    <location>
        <begin position="1"/>
        <end position="27"/>
    </location>
</feature>
<dbReference type="Proteomes" id="UP000002624">
    <property type="component" value="Unassembled WGS sequence"/>
</dbReference>
<protein>
    <submittedName>
        <fullName evidence="2">Uncharacterized protein</fullName>
    </submittedName>
</protein>
<dbReference type="HOGENOM" id="CLU_2157625_0_0_1"/>
<evidence type="ECO:0000256" key="1">
    <source>
        <dbReference type="SAM" id="MobiDB-lite"/>
    </source>
</evidence>
<name>C6HE38_AJECH</name>
<gene>
    <name evidence="2" type="ORF">HCDG_04469</name>
</gene>
<proteinExistence type="predicted"/>
<organism evidence="2 3">
    <name type="scientific">Ajellomyces capsulatus (strain H143)</name>
    <name type="common">Darling's disease fungus</name>
    <name type="synonym">Histoplasma capsulatum</name>
    <dbReference type="NCBI Taxonomy" id="544712"/>
    <lineage>
        <taxon>Eukaryota</taxon>
        <taxon>Fungi</taxon>
        <taxon>Dikarya</taxon>
        <taxon>Ascomycota</taxon>
        <taxon>Pezizomycotina</taxon>
        <taxon>Eurotiomycetes</taxon>
        <taxon>Eurotiomycetidae</taxon>
        <taxon>Onygenales</taxon>
        <taxon>Ajellomycetaceae</taxon>
        <taxon>Histoplasma</taxon>
    </lineage>
</organism>
<dbReference type="VEuPathDB" id="FungiDB:HCDG_04469"/>
<accession>C6HE38</accession>
<sequence length="111" mass="12011">MMKKLGSRGEAESATATAGPGNAGVALGGSWPSAMRLVETSAQRPNQRPPTVAAACRWLWLVSAVAGASYRGRLQRMTSSMQPTNYIQLVQLQRHWPSELDMNIGRSIQCP</sequence>
<dbReference type="EMBL" id="GG692423">
    <property type="protein sequence ID" value="EER41822.1"/>
    <property type="molecule type" value="Genomic_DNA"/>
</dbReference>
<reference evidence="3" key="1">
    <citation type="submission" date="2009-05" db="EMBL/GenBank/DDBJ databases">
        <title>The genome sequence of Ajellomyces capsulatus strain H143.</title>
        <authorList>
            <person name="Champion M."/>
            <person name="Cuomo C.A."/>
            <person name="Ma L.-J."/>
            <person name="Henn M.R."/>
            <person name="Sil A."/>
            <person name="Goldman B."/>
            <person name="Young S.K."/>
            <person name="Kodira C.D."/>
            <person name="Zeng Q."/>
            <person name="Koehrsen M."/>
            <person name="Alvarado L."/>
            <person name="Berlin A.M."/>
            <person name="Borenstein D."/>
            <person name="Chen Z."/>
            <person name="Engels R."/>
            <person name="Freedman E."/>
            <person name="Gellesch M."/>
            <person name="Goldberg J."/>
            <person name="Griggs A."/>
            <person name="Gujja S."/>
            <person name="Heiman D.I."/>
            <person name="Hepburn T.A."/>
            <person name="Howarth C."/>
            <person name="Jen D."/>
            <person name="Larson L."/>
            <person name="Lewis B."/>
            <person name="Mehta T."/>
            <person name="Park D."/>
            <person name="Pearson M."/>
            <person name="Roberts A."/>
            <person name="Saif S."/>
            <person name="Shea T.D."/>
            <person name="Shenoy N."/>
            <person name="Sisk P."/>
            <person name="Stolte C."/>
            <person name="Sykes S."/>
            <person name="Walk T."/>
            <person name="White J."/>
            <person name="Yandava C."/>
            <person name="Klein B."/>
            <person name="McEwen J.G."/>
            <person name="Puccia R."/>
            <person name="Goldman G.H."/>
            <person name="Felipe M.S."/>
            <person name="Nino-Vega G."/>
            <person name="San-Blas G."/>
            <person name="Taylor J.W."/>
            <person name="Mendoza L."/>
            <person name="Galagan J.E."/>
            <person name="Nusbaum C."/>
            <person name="Birren B.W."/>
        </authorList>
    </citation>
    <scope>NUCLEOTIDE SEQUENCE [LARGE SCALE GENOMIC DNA]</scope>
    <source>
        <strain evidence="3">H143</strain>
    </source>
</reference>
<evidence type="ECO:0000313" key="3">
    <source>
        <dbReference type="Proteomes" id="UP000002624"/>
    </source>
</evidence>
<evidence type="ECO:0000313" key="2">
    <source>
        <dbReference type="EMBL" id="EER41822.1"/>
    </source>
</evidence>